<protein>
    <submittedName>
        <fullName evidence="2">Uncharacterized protein</fullName>
    </submittedName>
</protein>
<accession>A0A7M1RS25</accession>
<dbReference type="RefSeq" id="YP_010112699.1">
    <property type="nucleotide sequence ID" value="NC_055894.1"/>
</dbReference>
<evidence type="ECO:0000313" key="2">
    <source>
        <dbReference type="EMBL" id="QOR57247.1"/>
    </source>
</evidence>
<proteinExistence type="predicted"/>
<dbReference type="KEGG" id="vg:65131179"/>
<feature type="region of interest" description="Disordered" evidence="1">
    <location>
        <begin position="181"/>
        <end position="206"/>
    </location>
</feature>
<evidence type="ECO:0000313" key="3">
    <source>
        <dbReference type="Proteomes" id="UP000593734"/>
    </source>
</evidence>
<dbReference type="Proteomes" id="UP000593734">
    <property type="component" value="Segment"/>
</dbReference>
<sequence>MTYSKERAASISKSDIKYIPAGIIENVVLKSVKTEVSSNGNQFLEIVFEKDGATLTHTEWKPTLGGFVTTEEQLQTKMDKQYSRMLQILNCYYKDEELDFNGESFEQFAQWITDMLNKVDKSKKLRAKIVYNDKGYTTLPNYAKYTFIEPMELPEGQSSSIAMLNIDQFTKPVVADKEVKNDNPFSATSSTTNTQALSESNNDLPF</sequence>
<reference evidence="2 3" key="1">
    <citation type="submission" date="2020-07" db="EMBL/GenBank/DDBJ databases">
        <title>Taxonomic proposal: Crassvirales, a new order of highly abundant and diverse bacterial viruses.</title>
        <authorList>
            <person name="Shkoporov A.N."/>
            <person name="Stockdale S.R."/>
            <person name="Guerin E."/>
            <person name="Ross R.P."/>
            <person name="Hill C."/>
        </authorList>
    </citation>
    <scope>NUCLEOTIDE SEQUENCE [LARGE SCALE GENOMIC DNA]</scope>
</reference>
<keyword evidence="3" id="KW-1185">Reference proteome</keyword>
<name>A0A7M1RS25_9CAUD</name>
<evidence type="ECO:0000256" key="1">
    <source>
        <dbReference type="SAM" id="MobiDB-lite"/>
    </source>
</evidence>
<feature type="compositionally biased region" description="Polar residues" evidence="1">
    <location>
        <begin position="183"/>
        <end position="206"/>
    </location>
</feature>
<dbReference type="EMBL" id="MT774401">
    <property type="protein sequence ID" value="QOR57247.1"/>
    <property type="molecule type" value="Genomic_DNA"/>
</dbReference>
<dbReference type="GeneID" id="65131179"/>
<organism evidence="2 3">
    <name type="scientific">uncultured phage cr6_1</name>
    <dbReference type="NCBI Taxonomy" id="2772085"/>
    <lineage>
        <taxon>Viruses</taxon>
        <taxon>Duplodnaviria</taxon>
        <taxon>Heunggongvirae</taxon>
        <taxon>Uroviricota</taxon>
        <taxon>Caudoviricetes</taxon>
        <taxon>Crassvirales</taxon>
        <taxon>Suoliviridae</taxon>
        <taxon>Bearivirinae</taxon>
        <taxon>Afonbuvirus</taxon>
        <taxon>Afonbuvirus faecalis</taxon>
    </lineage>
</organism>